<dbReference type="CDD" id="cd07331">
    <property type="entry name" value="M48C_Oma1_like"/>
    <property type="match status" value="1"/>
</dbReference>
<keyword evidence="9" id="KW-1185">Reference proteome</keyword>
<keyword evidence="5 6" id="KW-0482">Metalloprotease</keyword>
<dbReference type="STRING" id="675824.A0A1E3Q5H7"/>
<dbReference type="Gene3D" id="3.30.2010.10">
    <property type="entry name" value="Metalloproteases ('zincins'), catalytic domain"/>
    <property type="match status" value="1"/>
</dbReference>
<keyword evidence="4 6" id="KW-0862">Zinc</keyword>
<comment type="cofactor">
    <cofactor evidence="6">
        <name>Zn(2+)</name>
        <dbReference type="ChEBI" id="CHEBI:29105"/>
    </cofactor>
    <text evidence="6">Binds 1 zinc ion per subunit.</text>
</comment>
<dbReference type="OrthoDB" id="7464992at2759"/>
<dbReference type="PANTHER" id="PTHR22726">
    <property type="entry name" value="METALLOENDOPEPTIDASE OMA1"/>
    <property type="match status" value="1"/>
</dbReference>
<evidence type="ECO:0000256" key="4">
    <source>
        <dbReference type="ARBA" id="ARBA00022833"/>
    </source>
</evidence>
<gene>
    <name evidence="8" type="ORF">LIPSTDRAFT_71190</name>
</gene>
<dbReference type="InterPro" id="IPR051156">
    <property type="entry name" value="Mito/Outer_Membr_Metalloprot"/>
</dbReference>
<proteinExistence type="inferred from homology"/>
<sequence length="238" mass="27033">MIVSESLEERLGGYQYLQLLRQYRNSILPDNHPAVIRVQNVMKRLIQVSGLPDVNWEIHVVNDPREPPNAFVLPGGKVFVFSSILPICQDDDGLATVLSHETAHQIARHIGEKLSQMPFYLFGSLLLQLLLGSSMDFSSLVALLLEMPASRQMESEADYIGLLMMSKACFDPRKAVAFWGRMQKVESVQPMEFLSTHPSNSTRIQQITEWLPKAMQTREMSDCYTTTSNFMDAFGFMR</sequence>
<evidence type="ECO:0000313" key="9">
    <source>
        <dbReference type="Proteomes" id="UP000094385"/>
    </source>
</evidence>
<reference evidence="8 9" key="1">
    <citation type="journal article" date="2016" name="Proc. Natl. Acad. Sci. U.S.A.">
        <title>Comparative genomics of biotechnologically important yeasts.</title>
        <authorList>
            <person name="Riley R."/>
            <person name="Haridas S."/>
            <person name="Wolfe K.H."/>
            <person name="Lopes M.R."/>
            <person name="Hittinger C.T."/>
            <person name="Goeker M."/>
            <person name="Salamov A.A."/>
            <person name="Wisecaver J.H."/>
            <person name="Long T.M."/>
            <person name="Calvey C.H."/>
            <person name="Aerts A.L."/>
            <person name="Barry K.W."/>
            <person name="Choi C."/>
            <person name="Clum A."/>
            <person name="Coughlan A.Y."/>
            <person name="Deshpande S."/>
            <person name="Douglass A.P."/>
            <person name="Hanson S.J."/>
            <person name="Klenk H.-P."/>
            <person name="LaButti K.M."/>
            <person name="Lapidus A."/>
            <person name="Lindquist E.A."/>
            <person name="Lipzen A.M."/>
            <person name="Meier-Kolthoff J.P."/>
            <person name="Ohm R.A."/>
            <person name="Otillar R.P."/>
            <person name="Pangilinan J.L."/>
            <person name="Peng Y."/>
            <person name="Rokas A."/>
            <person name="Rosa C.A."/>
            <person name="Scheuner C."/>
            <person name="Sibirny A.A."/>
            <person name="Slot J.C."/>
            <person name="Stielow J.B."/>
            <person name="Sun H."/>
            <person name="Kurtzman C.P."/>
            <person name="Blackwell M."/>
            <person name="Grigoriev I.V."/>
            <person name="Jeffries T.W."/>
        </authorList>
    </citation>
    <scope>NUCLEOTIDE SEQUENCE [LARGE SCALE GENOMIC DNA]</scope>
    <source>
        <strain evidence="8 9">NRRL Y-11557</strain>
    </source>
</reference>
<feature type="domain" description="Peptidase M48" evidence="7">
    <location>
        <begin position="37"/>
        <end position="210"/>
    </location>
</feature>
<dbReference type="GO" id="GO:0005743">
    <property type="term" value="C:mitochondrial inner membrane"/>
    <property type="evidence" value="ECO:0007669"/>
    <property type="project" value="TreeGrafter"/>
</dbReference>
<organism evidence="8 9">
    <name type="scientific">Lipomyces starkeyi NRRL Y-11557</name>
    <dbReference type="NCBI Taxonomy" id="675824"/>
    <lineage>
        <taxon>Eukaryota</taxon>
        <taxon>Fungi</taxon>
        <taxon>Dikarya</taxon>
        <taxon>Ascomycota</taxon>
        <taxon>Saccharomycotina</taxon>
        <taxon>Lipomycetes</taxon>
        <taxon>Lipomycetales</taxon>
        <taxon>Lipomycetaceae</taxon>
        <taxon>Lipomyces</taxon>
    </lineage>
</organism>
<evidence type="ECO:0000259" key="7">
    <source>
        <dbReference type="Pfam" id="PF01435"/>
    </source>
</evidence>
<dbReference type="GO" id="GO:0004222">
    <property type="term" value="F:metalloendopeptidase activity"/>
    <property type="evidence" value="ECO:0007669"/>
    <property type="project" value="InterPro"/>
</dbReference>
<dbReference type="GO" id="GO:0034982">
    <property type="term" value="P:mitochondrial protein processing"/>
    <property type="evidence" value="ECO:0007669"/>
    <property type="project" value="TreeGrafter"/>
</dbReference>
<evidence type="ECO:0000256" key="5">
    <source>
        <dbReference type="ARBA" id="ARBA00023049"/>
    </source>
</evidence>
<evidence type="ECO:0000256" key="3">
    <source>
        <dbReference type="ARBA" id="ARBA00022801"/>
    </source>
</evidence>
<comment type="similarity">
    <text evidence="6">Belongs to the peptidase M48 family.</text>
</comment>
<evidence type="ECO:0000256" key="1">
    <source>
        <dbReference type="ARBA" id="ARBA00022670"/>
    </source>
</evidence>
<evidence type="ECO:0000313" key="8">
    <source>
        <dbReference type="EMBL" id="ODQ72911.1"/>
    </source>
</evidence>
<name>A0A1E3Q5H7_LIPST</name>
<evidence type="ECO:0000256" key="6">
    <source>
        <dbReference type="RuleBase" id="RU003983"/>
    </source>
</evidence>
<dbReference type="Pfam" id="PF01435">
    <property type="entry name" value="Peptidase_M48"/>
    <property type="match status" value="1"/>
</dbReference>
<keyword evidence="3 6" id="KW-0378">Hydrolase</keyword>
<dbReference type="GO" id="GO:0006515">
    <property type="term" value="P:protein quality control for misfolded or incompletely synthesized proteins"/>
    <property type="evidence" value="ECO:0007669"/>
    <property type="project" value="TreeGrafter"/>
</dbReference>
<dbReference type="Proteomes" id="UP000094385">
    <property type="component" value="Unassembled WGS sequence"/>
</dbReference>
<keyword evidence="1 6" id="KW-0645">Protease</keyword>
<accession>A0A1E3Q5H7</accession>
<evidence type="ECO:0000256" key="2">
    <source>
        <dbReference type="ARBA" id="ARBA00022723"/>
    </source>
</evidence>
<dbReference type="EMBL" id="KV454294">
    <property type="protein sequence ID" value="ODQ72911.1"/>
    <property type="molecule type" value="Genomic_DNA"/>
</dbReference>
<dbReference type="AlphaFoldDB" id="A0A1E3Q5H7"/>
<keyword evidence="2" id="KW-0479">Metal-binding</keyword>
<protein>
    <recommendedName>
        <fullName evidence="7">Peptidase M48 domain-containing protein</fullName>
    </recommendedName>
</protein>
<dbReference type="PANTHER" id="PTHR22726:SF1">
    <property type="entry name" value="METALLOENDOPEPTIDASE OMA1, MITOCHONDRIAL"/>
    <property type="match status" value="1"/>
</dbReference>
<dbReference type="GO" id="GO:0046872">
    <property type="term" value="F:metal ion binding"/>
    <property type="evidence" value="ECO:0007669"/>
    <property type="project" value="UniProtKB-KW"/>
</dbReference>
<dbReference type="InterPro" id="IPR001915">
    <property type="entry name" value="Peptidase_M48"/>
</dbReference>